<gene>
    <name evidence="4" type="ORF">Lysil_0272</name>
</gene>
<accession>A0A2K1Q0T7</accession>
<organism evidence="4 5">
    <name type="scientific">Solilutibacter silvestris</name>
    <dbReference type="NCBI Taxonomy" id="1645665"/>
    <lineage>
        <taxon>Bacteria</taxon>
        <taxon>Pseudomonadati</taxon>
        <taxon>Pseudomonadota</taxon>
        <taxon>Gammaproteobacteria</taxon>
        <taxon>Lysobacterales</taxon>
        <taxon>Lysobacteraceae</taxon>
        <taxon>Solilutibacter</taxon>
    </lineage>
</organism>
<evidence type="ECO:0000256" key="1">
    <source>
        <dbReference type="SAM" id="MobiDB-lite"/>
    </source>
</evidence>
<feature type="signal peptide" evidence="2">
    <location>
        <begin position="1"/>
        <end position="32"/>
    </location>
</feature>
<evidence type="ECO:0000259" key="3">
    <source>
        <dbReference type="Pfam" id="PF04366"/>
    </source>
</evidence>
<evidence type="ECO:0000256" key="2">
    <source>
        <dbReference type="SAM" id="SignalP"/>
    </source>
</evidence>
<dbReference type="GO" id="GO:0035091">
    <property type="term" value="F:phosphatidylinositol binding"/>
    <property type="evidence" value="ECO:0007669"/>
    <property type="project" value="TreeGrafter"/>
</dbReference>
<name>A0A2K1Q0T7_9GAMM</name>
<feature type="domain" description="Ysc84 actin-binding" evidence="3">
    <location>
        <begin position="111"/>
        <end position="235"/>
    </location>
</feature>
<reference evidence="4 5" key="1">
    <citation type="submission" date="2017-08" db="EMBL/GenBank/DDBJ databases">
        <title>Lysobacter sylvestris genome.</title>
        <authorList>
            <person name="Zhang D.-C."/>
            <person name="Albuquerque L."/>
            <person name="Franca L."/>
            <person name="Froufe H.J.C."/>
            <person name="Barroso C."/>
            <person name="Egas C."/>
            <person name="Da Costa M."/>
            <person name="Margesin R."/>
        </authorList>
    </citation>
    <scope>NUCLEOTIDE SEQUENCE [LARGE SCALE GENOMIC DNA]</scope>
    <source>
        <strain evidence="4 5">AM20-91</strain>
    </source>
</reference>
<comment type="caution">
    <text evidence="4">The sequence shown here is derived from an EMBL/GenBank/DDBJ whole genome shotgun (WGS) entry which is preliminary data.</text>
</comment>
<dbReference type="Proteomes" id="UP000236220">
    <property type="component" value="Unassembled WGS sequence"/>
</dbReference>
<keyword evidence="5" id="KW-1185">Reference proteome</keyword>
<dbReference type="PANTHER" id="PTHR15629:SF2">
    <property type="entry name" value="SH3 DOMAIN-CONTAINING YSC84-LIKE PROTEIN 1"/>
    <property type="match status" value="1"/>
</dbReference>
<feature type="region of interest" description="Disordered" evidence="1">
    <location>
        <begin position="260"/>
        <end position="316"/>
    </location>
</feature>
<proteinExistence type="predicted"/>
<dbReference type="AlphaFoldDB" id="A0A2K1Q0T7"/>
<protein>
    <recommendedName>
        <fullName evidence="3">Ysc84 actin-binding domain-containing protein</fullName>
    </recommendedName>
</protein>
<dbReference type="CDD" id="cd11524">
    <property type="entry name" value="SYLF"/>
    <property type="match status" value="1"/>
</dbReference>
<keyword evidence="2" id="KW-0732">Signal</keyword>
<feature type="chain" id="PRO_5014355381" description="Ysc84 actin-binding domain-containing protein" evidence="2">
    <location>
        <begin position="33"/>
        <end position="316"/>
    </location>
</feature>
<feature type="compositionally biased region" description="Low complexity" evidence="1">
    <location>
        <begin position="263"/>
        <end position="283"/>
    </location>
</feature>
<dbReference type="Pfam" id="PF04366">
    <property type="entry name" value="Ysc84"/>
    <property type="match status" value="1"/>
</dbReference>
<evidence type="ECO:0000313" key="4">
    <source>
        <dbReference type="EMBL" id="PNS08643.1"/>
    </source>
</evidence>
<sequence>MFRLPMSRFAPGPLLARLVLLLALCVALPALAADDPTDAQRTQQALKVLRDIQAIPEQAIPDRLFDEARGILVVPDALKVGFVFGGRRGHGLFSMRNPDGTWSNPVFVRLTGGSVGFQIGVQKSDIVMVFRTARGLNDITTGKLTLGAGASVAAGPIGRDAATGTDAQFKADIWSWSRARGLFAGVAFDGAVIAIDDEANQRMYGPGATPRMIFEQRTPKRAPNVLVDFRDTLEEAGATAHNRRLVQREKGADIDRAVEAAERGATTPAATTTAATSDTTSSAPEQASGQPEPEPGVTTEALPAPAAPAKKKSGKP</sequence>
<dbReference type="PANTHER" id="PTHR15629">
    <property type="entry name" value="SH3YL1 PROTEIN"/>
    <property type="match status" value="1"/>
</dbReference>
<dbReference type="InterPro" id="IPR051702">
    <property type="entry name" value="SH3_domain_YSC84-like"/>
</dbReference>
<evidence type="ECO:0000313" key="5">
    <source>
        <dbReference type="Proteomes" id="UP000236220"/>
    </source>
</evidence>
<dbReference type="EMBL" id="NPZB01000001">
    <property type="protein sequence ID" value="PNS08643.1"/>
    <property type="molecule type" value="Genomic_DNA"/>
</dbReference>
<dbReference type="InterPro" id="IPR007461">
    <property type="entry name" value="Ysc84_actin-binding"/>
</dbReference>